<dbReference type="PANTHER" id="PTHR36114">
    <property type="entry name" value="16.7 KDA PROTEIN IN WHIE LOCUS"/>
    <property type="match status" value="1"/>
</dbReference>
<dbReference type="InterPro" id="IPR014710">
    <property type="entry name" value="RmlC-like_jellyroll"/>
</dbReference>
<dbReference type="SUPFAM" id="SSF51182">
    <property type="entry name" value="RmlC-like cupins"/>
    <property type="match status" value="1"/>
</dbReference>
<evidence type="ECO:0000259" key="1">
    <source>
        <dbReference type="Pfam" id="PF07883"/>
    </source>
</evidence>
<evidence type="ECO:0000313" key="3">
    <source>
        <dbReference type="Proteomes" id="UP000199377"/>
    </source>
</evidence>
<dbReference type="PANTHER" id="PTHR36114:SF8">
    <property type="entry name" value="CUPIN TYPE-1 DOMAIN-CONTAINING PROTEIN"/>
    <property type="match status" value="1"/>
</dbReference>
<gene>
    <name evidence="2" type="ORF">SAMN05216258_10443</name>
</gene>
<evidence type="ECO:0000313" key="2">
    <source>
        <dbReference type="EMBL" id="SFI05747.1"/>
    </source>
</evidence>
<organism evidence="2 3">
    <name type="scientific">Albimonas pacifica</name>
    <dbReference type="NCBI Taxonomy" id="1114924"/>
    <lineage>
        <taxon>Bacteria</taxon>
        <taxon>Pseudomonadati</taxon>
        <taxon>Pseudomonadota</taxon>
        <taxon>Alphaproteobacteria</taxon>
        <taxon>Rhodobacterales</taxon>
        <taxon>Paracoccaceae</taxon>
        <taxon>Albimonas</taxon>
    </lineage>
</organism>
<dbReference type="RefSeq" id="WP_092859355.1">
    <property type="nucleotide sequence ID" value="NZ_FOQH01000004.1"/>
</dbReference>
<dbReference type="Proteomes" id="UP000199377">
    <property type="component" value="Unassembled WGS sequence"/>
</dbReference>
<sequence>MTRLRSPLVLPGAAGAPFSTRERCTIRELLNDPADPAASLAEATVAPGAVTELHALDVDERYVVLRGSGRLELDGEGRDLGPGDAALIPAGCAQRIANTGTEELVFLCLCTPRFTSAGYTPLEEIP</sequence>
<dbReference type="OrthoDB" id="7870362at2"/>
<dbReference type="EMBL" id="FOQH01000004">
    <property type="protein sequence ID" value="SFI05747.1"/>
    <property type="molecule type" value="Genomic_DNA"/>
</dbReference>
<dbReference type="AlphaFoldDB" id="A0A1I3F3G9"/>
<dbReference type="InterPro" id="IPR011051">
    <property type="entry name" value="RmlC_Cupin_sf"/>
</dbReference>
<reference evidence="2 3" key="1">
    <citation type="submission" date="2016-10" db="EMBL/GenBank/DDBJ databases">
        <authorList>
            <person name="de Groot N.N."/>
        </authorList>
    </citation>
    <scope>NUCLEOTIDE SEQUENCE [LARGE SCALE GENOMIC DNA]</scope>
    <source>
        <strain evidence="2 3">CGMCC 1.11030</strain>
    </source>
</reference>
<name>A0A1I3F3G9_9RHOB</name>
<proteinExistence type="predicted"/>
<dbReference type="CDD" id="cd02214">
    <property type="entry name" value="cupin_MJ1618"/>
    <property type="match status" value="1"/>
</dbReference>
<dbReference type="STRING" id="1114924.SAMN05216258_10443"/>
<dbReference type="InterPro" id="IPR052044">
    <property type="entry name" value="PKS_Associated_Protein"/>
</dbReference>
<dbReference type="Pfam" id="PF07883">
    <property type="entry name" value="Cupin_2"/>
    <property type="match status" value="1"/>
</dbReference>
<dbReference type="InterPro" id="IPR013096">
    <property type="entry name" value="Cupin_2"/>
</dbReference>
<feature type="domain" description="Cupin type-2" evidence="1">
    <location>
        <begin position="43"/>
        <end position="109"/>
    </location>
</feature>
<protein>
    <submittedName>
        <fullName evidence="2">Cupin domain-containing protein</fullName>
    </submittedName>
</protein>
<keyword evidence="3" id="KW-1185">Reference proteome</keyword>
<dbReference type="Gene3D" id="2.60.120.10">
    <property type="entry name" value="Jelly Rolls"/>
    <property type="match status" value="1"/>
</dbReference>
<accession>A0A1I3F3G9</accession>